<dbReference type="NCBIfam" id="TIGR00682">
    <property type="entry name" value="lpxK"/>
    <property type="match status" value="1"/>
</dbReference>
<keyword evidence="6 13" id="KW-0441">Lipid A biosynthesis</keyword>
<comment type="catalytic activity">
    <reaction evidence="13">
        <text>a lipid A disaccharide + ATP = a lipid IVA + ADP + H(+)</text>
        <dbReference type="Rhea" id="RHEA:67840"/>
        <dbReference type="ChEBI" id="CHEBI:15378"/>
        <dbReference type="ChEBI" id="CHEBI:30616"/>
        <dbReference type="ChEBI" id="CHEBI:176343"/>
        <dbReference type="ChEBI" id="CHEBI:176425"/>
        <dbReference type="ChEBI" id="CHEBI:456216"/>
        <dbReference type="EC" id="2.7.1.130"/>
    </reaction>
</comment>
<name>A0A1C3ENH7_9PLAN</name>
<evidence type="ECO:0000256" key="11">
    <source>
        <dbReference type="ARBA" id="ARBA00023098"/>
    </source>
</evidence>
<evidence type="ECO:0000313" key="15">
    <source>
        <dbReference type="EMBL" id="ODA34775.1"/>
    </source>
</evidence>
<evidence type="ECO:0000256" key="6">
    <source>
        <dbReference type="ARBA" id="ARBA00022556"/>
    </source>
</evidence>
<gene>
    <name evidence="13" type="primary">lpxK</name>
    <name evidence="15" type="ORF">A6X21_03700</name>
</gene>
<dbReference type="HAMAP" id="MF_00409">
    <property type="entry name" value="LpxK"/>
    <property type="match status" value="1"/>
</dbReference>
<keyword evidence="14" id="KW-1133">Transmembrane helix</keyword>
<evidence type="ECO:0000256" key="8">
    <source>
        <dbReference type="ARBA" id="ARBA00022741"/>
    </source>
</evidence>
<keyword evidence="5 13" id="KW-0444">Lipid biosynthesis</keyword>
<evidence type="ECO:0000256" key="3">
    <source>
        <dbReference type="ARBA" id="ARBA00012071"/>
    </source>
</evidence>
<dbReference type="PANTHER" id="PTHR42724:SF1">
    <property type="entry name" value="TETRAACYLDISACCHARIDE 4'-KINASE, MITOCHONDRIAL-RELATED"/>
    <property type="match status" value="1"/>
</dbReference>
<evidence type="ECO:0000256" key="1">
    <source>
        <dbReference type="ARBA" id="ARBA00002274"/>
    </source>
</evidence>
<accession>A0A1C3ENH7</accession>
<evidence type="ECO:0000256" key="9">
    <source>
        <dbReference type="ARBA" id="ARBA00022777"/>
    </source>
</evidence>
<evidence type="ECO:0000256" key="14">
    <source>
        <dbReference type="SAM" id="Phobius"/>
    </source>
</evidence>
<protein>
    <recommendedName>
        <fullName evidence="4 13">Tetraacyldisaccharide 4'-kinase</fullName>
        <ecNumber evidence="3 13">2.7.1.130</ecNumber>
    </recommendedName>
    <alternativeName>
        <fullName evidence="12 13">Lipid A 4'-kinase</fullName>
    </alternativeName>
</protein>
<evidence type="ECO:0000256" key="7">
    <source>
        <dbReference type="ARBA" id="ARBA00022679"/>
    </source>
</evidence>
<dbReference type="Pfam" id="PF02606">
    <property type="entry name" value="LpxK"/>
    <property type="match status" value="1"/>
</dbReference>
<proteinExistence type="inferred from homology"/>
<keyword evidence="10 13" id="KW-0067">ATP-binding</keyword>
<dbReference type="InterPro" id="IPR003758">
    <property type="entry name" value="LpxK"/>
</dbReference>
<keyword evidence="7 13" id="KW-0808">Transferase</keyword>
<evidence type="ECO:0000256" key="13">
    <source>
        <dbReference type="HAMAP-Rule" id="MF_00409"/>
    </source>
</evidence>
<dbReference type="OrthoDB" id="9789797at2"/>
<dbReference type="PANTHER" id="PTHR42724">
    <property type="entry name" value="TETRAACYLDISACCHARIDE 4'-KINASE"/>
    <property type="match status" value="1"/>
</dbReference>
<comment type="caution">
    <text evidence="15">The sequence shown here is derived from an EMBL/GenBank/DDBJ whole genome shotgun (WGS) entry which is preliminary data.</text>
</comment>
<feature type="binding site" evidence="13">
    <location>
        <begin position="65"/>
        <end position="72"/>
    </location>
    <ligand>
        <name>ATP</name>
        <dbReference type="ChEBI" id="CHEBI:30616"/>
    </ligand>
</feature>
<evidence type="ECO:0000256" key="10">
    <source>
        <dbReference type="ARBA" id="ARBA00022840"/>
    </source>
</evidence>
<keyword evidence="9 13" id="KW-0418">Kinase</keyword>
<comment type="similarity">
    <text evidence="13">Belongs to the LpxK family.</text>
</comment>
<organism evidence="15 16">
    <name type="scientific">Planctopirus hydrillae</name>
    <dbReference type="NCBI Taxonomy" id="1841610"/>
    <lineage>
        <taxon>Bacteria</taxon>
        <taxon>Pseudomonadati</taxon>
        <taxon>Planctomycetota</taxon>
        <taxon>Planctomycetia</taxon>
        <taxon>Planctomycetales</taxon>
        <taxon>Planctomycetaceae</taxon>
        <taxon>Planctopirus</taxon>
    </lineage>
</organism>
<keyword evidence="14" id="KW-0472">Membrane</keyword>
<keyword evidence="8 13" id="KW-0547">Nucleotide-binding</keyword>
<evidence type="ECO:0000256" key="4">
    <source>
        <dbReference type="ARBA" id="ARBA00016436"/>
    </source>
</evidence>
<dbReference type="RefSeq" id="WP_068846249.1">
    <property type="nucleotide sequence ID" value="NZ_LYDR01000039.1"/>
</dbReference>
<evidence type="ECO:0000313" key="16">
    <source>
        <dbReference type="Proteomes" id="UP000094828"/>
    </source>
</evidence>
<dbReference type="STRING" id="1841610.A6X21_03700"/>
<evidence type="ECO:0000256" key="12">
    <source>
        <dbReference type="ARBA" id="ARBA00029757"/>
    </source>
</evidence>
<dbReference type="EC" id="2.7.1.130" evidence="3 13"/>
<feature type="transmembrane region" description="Helical" evidence="14">
    <location>
        <begin position="25"/>
        <end position="44"/>
    </location>
</feature>
<dbReference type="GO" id="GO:0005886">
    <property type="term" value="C:plasma membrane"/>
    <property type="evidence" value="ECO:0007669"/>
    <property type="project" value="TreeGrafter"/>
</dbReference>
<dbReference type="GO" id="GO:0009029">
    <property type="term" value="F:lipid-A 4'-kinase activity"/>
    <property type="evidence" value="ECO:0007669"/>
    <property type="project" value="UniProtKB-UniRule"/>
</dbReference>
<dbReference type="GO" id="GO:0005524">
    <property type="term" value="F:ATP binding"/>
    <property type="evidence" value="ECO:0007669"/>
    <property type="project" value="UniProtKB-UniRule"/>
</dbReference>
<keyword evidence="16" id="KW-1185">Reference proteome</keyword>
<keyword evidence="11 13" id="KW-0443">Lipid metabolism</keyword>
<reference evidence="15 16" key="1">
    <citation type="submission" date="2016-05" db="EMBL/GenBank/DDBJ databases">
        <title>Genomic and physiological characterization of Planctopirus sp. isolated from fresh water lake.</title>
        <authorList>
            <person name="Subhash Y."/>
            <person name="Ramana C."/>
        </authorList>
    </citation>
    <scope>NUCLEOTIDE SEQUENCE [LARGE SCALE GENOMIC DNA]</scope>
    <source>
        <strain evidence="15 16">JC280</strain>
    </source>
</reference>
<keyword evidence="14" id="KW-0812">Transmembrane</keyword>
<sequence length="375" mass="42417">MNLSWIHGVQSGADRSWRARLLRRCLWVLSLAYGVVVLCRNVAYQTGWLRTRRLPAFVVSVGNITTGGTGKTPLVGWVVQALHALLLSEKPENQPQIAILSRGYGATTAGSNDEKAVLDRICPGVPHLQNRQRARIAAEWLASLLHVPTLKCPAIVLDDGMQHRQLARDVELIVIDATHPFGYGYLLPRGMLREPLSQLMRADWFLVTRSEMVSQQQLSSLREKLLKFVPQDRILEIEFRPSRLINMQGETRSLSELESVAYLPFCGIGNPTGFIQLLKHWLPAASAQMKGTLQIFDDHHHYTPQDLDELGLLANAHGARWLLTTMKDLVKIPQASSHGVEFWAVEIAPHFREGDERLRQYLKDRYESLNRSLMD</sequence>
<dbReference type="AlphaFoldDB" id="A0A1C3ENH7"/>
<evidence type="ECO:0000256" key="5">
    <source>
        <dbReference type="ARBA" id="ARBA00022516"/>
    </source>
</evidence>
<dbReference type="GO" id="GO:0009244">
    <property type="term" value="P:lipopolysaccharide core region biosynthetic process"/>
    <property type="evidence" value="ECO:0007669"/>
    <property type="project" value="TreeGrafter"/>
</dbReference>
<dbReference type="GO" id="GO:0009245">
    <property type="term" value="P:lipid A biosynthetic process"/>
    <property type="evidence" value="ECO:0007669"/>
    <property type="project" value="UniProtKB-UniRule"/>
</dbReference>
<dbReference type="Proteomes" id="UP000094828">
    <property type="component" value="Unassembled WGS sequence"/>
</dbReference>
<comment type="function">
    <text evidence="1 13">Transfers the gamma-phosphate of ATP to the 4'-position of a tetraacyldisaccharide 1-phosphate intermediate (termed DS-1-P) to form tetraacyldisaccharide 1,4'-bis-phosphate (lipid IVA).</text>
</comment>
<dbReference type="EMBL" id="LYDR01000039">
    <property type="protein sequence ID" value="ODA34775.1"/>
    <property type="molecule type" value="Genomic_DNA"/>
</dbReference>
<comment type="pathway">
    <text evidence="2 13">Glycolipid biosynthesis; lipid IV(A) biosynthesis; lipid IV(A) from (3R)-3-hydroxytetradecanoyl-[acyl-carrier-protein] and UDP-N-acetyl-alpha-D-glucosamine: step 6/6.</text>
</comment>
<dbReference type="UniPathway" id="UPA00359">
    <property type="reaction ID" value="UER00482"/>
</dbReference>
<evidence type="ECO:0000256" key="2">
    <source>
        <dbReference type="ARBA" id="ARBA00004870"/>
    </source>
</evidence>